<evidence type="ECO:0000313" key="2">
    <source>
        <dbReference type="Proteomes" id="UP001243757"/>
    </source>
</evidence>
<protein>
    <recommendedName>
        <fullName evidence="3">Transcription elongation factor</fullName>
    </recommendedName>
</protein>
<dbReference type="Proteomes" id="UP001243757">
    <property type="component" value="Unassembled WGS sequence"/>
</dbReference>
<sequence>MSETGDLAARKQAVVAGLMALEAAELESAEAHYEAFLKESALGDREEHDKDDIATARENADLAAAFDHPVMTHHAKIDVIENMDFALTETVGPGAVVGFGGKHFIVAVSTARFDVAGVTYMGISTSSPIYKAMAGLAAGDSFSFNGREIEIEEVL</sequence>
<proteinExistence type="predicted"/>
<reference evidence="1 2" key="1">
    <citation type="submission" date="2023-05" db="EMBL/GenBank/DDBJ databases">
        <title>Pseudodonghicola sp. nov.</title>
        <authorList>
            <person name="Huang J."/>
        </authorList>
    </citation>
    <scope>NUCLEOTIDE SEQUENCE [LARGE SCALE GENOMIC DNA]</scope>
    <source>
        <strain evidence="1 2">IC7</strain>
    </source>
</reference>
<organism evidence="1 2">
    <name type="scientific">Pseudodonghicola flavimaris</name>
    <dbReference type="NCBI Taxonomy" id="3050036"/>
    <lineage>
        <taxon>Bacteria</taxon>
        <taxon>Pseudomonadati</taxon>
        <taxon>Pseudomonadota</taxon>
        <taxon>Alphaproteobacteria</taxon>
        <taxon>Rhodobacterales</taxon>
        <taxon>Paracoccaceae</taxon>
        <taxon>Pseudodonghicola</taxon>
    </lineage>
</organism>
<comment type="caution">
    <text evidence="1">The sequence shown here is derived from an EMBL/GenBank/DDBJ whole genome shotgun (WGS) entry which is preliminary data.</text>
</comment>
<evidence type="ECO:0000313" key="1">
    <source>
        <dbReference type="EMBL" id="MDK3017172.1"/>
    </source>
</evidence>
<accession>A0ABT7EXV9</accession>
<evidence type="ECO:0008006" key="3">
    <source>
        <dbReference type="Google" id="ProtNLM"/>
    </source>
</evidence>
<name>A0ABT7EXV9_9RHOB</name>
<dbReference type="RefSeq" id="WP_284479990.1">
    <property type="nucleotide sequence ID" value="NZ_JASNJD010000003.1"/>
</dbReference>
<keyword evidence="2" id="KW-1185">Reference proteome</keyword>
<dbReference type="EMBL" id="JASNJD010000003">
    <property type="protein sequence ID" value="MDK3017172.1"/>
    <property type="molecule type" value="Genomic_DNA"/>
</dbReference>
<gene>
    <name evidence="1" type="ORF">QO033_05760</name>
</gene>